<dbReference type="KEGG" id="tvl:FAZ95_33190"/>
<gene>
    <name evidence="2" type="ORF">FAZ95_33190</name>
</gene>
<dbReference type="EMBL" id="CP040078">
    <property type="protein sequence ID" value="QCP54970.1"/>
    <property type="molecule type" value="Genomic_DNA"/>
</dbReference>
<proteinExistence type="predicted"/>
<reference evidence="2 3" key="1">
    <citation type="submission" date="2019-05" db="EMBL/GenBank/DDBJ databases">
        <title>Burkholderia sp. DHOD12, isolated from subtropical forest soil.</title>
        <authorList>
            <person name="Gao Z.-H."/>
            <person name="Qiu L.-H."/>
        </authorList>
    </citation>
    <scope>NUCLEOTIDE SEQUENCE [LARGE SCALE GENOMIC DNA]</scope>
    <source>
        <strain evidence="2 3">DHOD12</strain>
    </source>
</reference>
<dbReference type="OrthoDB" id="8989154at2"/>
<protein>
    <recommendedName>
        <fullName evidence="4">Glycosyltransferase family 8 protein</fullName>
    </recommendedName>
</protein>
<organism evidence="2 3">
    <name type="scientific">Trinickia violacea</name>
    <dbReference type="NCBI Taxonomy" id="2571746"/>
    <lineage>
        <taxon>Bacteria</taxon>
        <taxon>Pseudomonadati</taxon>
        <taxon>Pseudomonadota</taxon>
        <taxon>Betaproteobacteria</taxon>
        <taxon>Burkholderiales</taxon>
        <taxon>Burkholderiaceae</taxon>
        <taxon>Trinickia</taxon>
    </lineage>
</organism>
<feature type="region of interest" description="Disordered" evidence="1">
    <location>
        <begin position="317"/>
        <end position="339"/>
    </location>
</feature>
<accession>A0A4V1EIU3</accession>
<evidence type="ECO:0000313" key="2">
    <source>
        <dbReference type="EMBL" id="QCP54970.1"/>
    </source>
</evidence>
<sequence length="339" mass="37272">MHPIYPCSLVYLDPAGASSPNSRSKSPLGYVWQALCLNKSLLRAGMPRLNVFTNAADRVAELLAHAPASARPDVHALAATSIDLPKSTPFYAAHFKLDLLSQVSKRLPEDALLMLLDTDMVAMHALDAQVIRRCAALGVGAFDISDQEFPAYGSARVIADLEIVAGRRLVNPRWYGGEFLLATPAFLDALVARGKEYFDRYVAEMPRLNHVGDEAFMSAALNALADEGQPILDVGAYQTVGRHWSGNTHRNLSWYKHCAFVHLPGNKPLVEREAQFAEFDPVRFWRAVSVAHKVGLIRCVVKSLVPRLLHPRPASLERQAAEAPRGHQSQEPSGSAKRL</sequence>
<name>A0A4V1EIU3_9BURK</name>
<keyword evidence="3" id="KW-1185">Reference proteome</keyword>
<evidence type="ECO:0000313" key="3">
    <source>
        <dbReference type="Proteomes" id="UP000298656"/>
    </source>
</evidence>
<evidence type="ECO:0008006" key="4">
    <source>
        <dbReference type="Google" id="ProtNLM"/>
    </source>
</evidence>
<dbReference type="AlphaFoldDB" id="A0A4V1EIU3"/>
<dbReference type="Proteomes" id="UP000298656">
    <property type="component" value="Chromosome 2"/>
</dbReference>
<evidence type="ECO:0000256" key="1">
    <source>
        <dbReference type="SAM" id="MobiDB-lite"/>
    </source>
</evidence>